<feature type="non-terminal residue" evidence="1">
    <location>
        <position position="82"/>
    </location>
</feature>
<reference evidence="1 2" key="1">
    <citation type="submission" date="2024-05" db="EMBL/GenBank/DDBJ databases">
        <title>Genome sequencing and assembly of Indian major carp, Cirrhinus mrigala (Hamilton, 1822).</title>
        <authorList>
            <person name="Mohindra V."/>
            <person name="Chowdhury L.M."/>
            <person name="Lal K."/>
            <person name="Jena J.K."/>
        </authorList>
    </citation>
    <scope>NUCLEOTIDE SEQUENCE [LARGE SCALE GENOMIC DNA]</scope>
    <source>
        <strain evidence="1">CM1030</strain>
        <tissue evidence="1">Blood</tissue>
    </source>
</reference>
<dbReference type="AlphaFoldDB" id="A0ABD0PGB2"/>
<dbReference type="EMBL" id="JAMKFB020000016">
    <property type="protein sequence ID" value="KAL0172706.1"/>
    <property type="molecule type" value="Genomic_DNA"/>
</dbReference>
<proteinExistence type="predicted"/>
<accession>A0ABD0PGB2</accession>
<evidence type="ECO:0000313" key="2">
    <source>
        <dbReference type="Proteomes" id="UP001529510"/>
    </source>
</evidence>
<gene>
    <name evidence="1" type="ORF">M9458_033017</name>
</gene>
<keyword evidence="2" id="KW-1185">Reference proteome</keyword>
<dbReference type="InterPro" id="IPR008605">
    <property type="entry name" value="ECM1"/>
</dbReference>
<sequence>SLVASPKTSPLTKQTEVPSISFPPGPNICTHHKIRPRYMPKCLPRTGYGWLVRQSKAINVLEREYNQCCKDKKGEQRCAEKK</sequence>
<dbReference type="Proteomes" id="UP001529510">
    <property type="component" value="Unassembled WGS sequence"/>
</dbReference>
<protein>
    <submittedName>
        <fullName evidence="1">Uncharacterized protein</fullName>
    </submittedName>
</protein>
<evidence type="ECO:0000313" key="1">
    <source>
        <dbReference type="EMBL" id="KAL0172706.1"/>
    </source>
</evidence>
<organism evidence="1 2">
    <name type="scientific">Cirrhinus mrigala</name>
    <name type="common">Mrigala</name>
    <dbReference type="NCBI Taxonomy" id="683832"/>
    <lineage>
        <taxon>Eukaryota</taxon>
        <taxon>Metazoa</taxon>
        <taxon>Chordata</taxon>
        <taxon>Craniata</taxon>
        <taxon>Vertebrata</taxon>
        <taxon>Euteleostomi</taxon>
        <taxon>Actinopterygii</taxon>
        <taxon>Neopterygii</taxon>
        <taxon>Teleostei</taxon>
        <taxon>Ostariophysi</taxon>
        <taxon>Cypriniformes</taxon>
        <taxon>Cyprinidae</taxon>
        <taxon>Labeoninae</taxon>
        <taxon>Labeonini</taxon>
        <taxon>Cirrhinus</taxon>
    </lineage>
</organism>
<feature type="non-terminal residue" evidence="1">
    <location>
        <position position="1"/>
    </location>
</feature>
<dbReference type="PANTHER" id="PTHR16776:SF3">
    <property type="entry name" value="EXTRACELLULAR MATRIX PROTEIN 1"/>
    <property type="match status" value="1"/>
</dbReference>
<dbReference type="Pfam" id="PF05782">
    <property type="entry name" value="ECM1"/>
    <property type="match status" value="1"/>
</dbReference>
<comment type="caution">
    <text evidence="1">The sequence shown here is derived from an EMBL/GenBank/DDBJ whole genome shotgun (WGS) entry which is preliminary data.</text>
</comment>
<name>A0ABD0PGB2_CIRMR</name>
<dbReference type="PANTHER" id="PTHR16776">
    <property type="entry name" value="EXTRACELLULAR MATRIX PROTEIN 1"/>
    <property type="match status" value="1"/>
</dbReference>